<dbReference type="SUPFAM" id="SSF53756">
    <property type="entry name" value="UDP-Glycosyltransferase/glycogen phosphorylase"/>
    <property type="match status" value="1"/>
</dbReference>
<dbReference type="OrthoDB" id="9806653at2"/>
<keyword evidence="3" id="KW-1185">Reference proteome</keyword>
<organism evidence="2 3">
    <name type="scientific">Chryseobacterium glaciei</name>
    <dbReference type="NCBI Taxonomy" id="1685010"/>
    <lineage>
        <taxon>Bacteria</taxon>
        <taxon>Pseudomonadati</taxon>
        <taxon>Bacteroidota</taxon>
        <taxon>Flavobacteriia</taxon>
        <taxon>Flavobacteriales</taxon>
        <taxon>Weeksellaceae</taxon>
        <taxon>Chryseobacterium group</taxon>
        <taxon>Chryseobacterium</taxon>
    </lineage>
</organism>
<evidence type="ECO:0000313" key="3">
    <source>
        <dbReference type="Proteomes" id="UP000077824"/>
    </source>
</evidence>
<dbReference type="RefSeq" id="WP_066754727.1">
    <property type="nucleotide sequence ID" value="NZ_CP015199.1"/>
</dbReference>
<dbReference type="GO" id="GO:0016757">
    <property type="term" value="F:glycosyltransferase activity"/>
    <property type="evidence" value="ECO:0007669"/>
    <property type="project" value="InterPro"/>
</dbReference>
<proteinExistence type="predicted"/>
<dbReference type="CDD" id="cd01635">
    <property type="entry name" value="Glycosyltransferase_GTB-type"/>
    <property type="match status" value="1"/>
</dbReference>
<protein>
    <recommendedName>
        <fullName evidence="1">Glycosyl transferase family 1 domain-containing protein</fullName>
    </recommendedName>
</protein>
<sequence>MADLGINVFGFINGEFGIAEATRSNCKAIQAVDMPISLINYNVNTNHNNNDLTFTEFSDHAPHPINLIQISPSETPNFFDYFDQSFFNGKYNILYMAWESETIPEDYVMNMNLFDEIWTPSTYCKECIEKYVSLPVKVIPHPIDMHLETTNDEDALHFYDNKHFNFLFIFDYNSSIERKNVINLINVFRETFDTTENNAFLTIKTSRSAKFPTEKEQILQAIGDSKKIKIVEKIFDKNALNYVISNCDSYISLHRSEGFGLTMAEAMYFGKPVIATGYSGNLQFMSDENSFLVEAEKVSYGSNDLNYSSNTIWSEPSLKEAKEYLKIVYEGKENVQSVAEKGSQTIAEDLSLKRVGEVIKGRCQELFNEDKIRQNKSTLIKLYVENILLRKDLRIYKKSAPIQFIYNIKMYIRNKKGKK</sequence>
<dbReference type="AlphaFoldDB" id="A0A172XVQ4"/>
<gene>
    <name evidence="2" type="ORF">A0O34_11430</name>
</gene>
<dbReference type="PANTHER" id="PTHR46656">
    <property type="entry name" value="PUTATIVE-RELATED"/>
    <property type="match status" value="1"/>
</dbReference>
<dbReference type="STRING" id="1685010.A0O34_11430"/>
<accession>A0A172XVQ4</accession>
<name>A0A172XVQ4_9FLAO</name>
<dbReference type="Gene3D" id="3.40.50.2000">
    <property type="entry name" value="Glycogen Phosphorylase B"/>
    <property type="match status" value="1"/>
</dbReference>
<evidence type="ECO:0000259" key="1">
    <source>
        <dbReference type="Pfam" id="PF00534"/>
    </source>
</evidence>
<reference evidence="2 3" key="1">
    <citation type="submission" date="2016-04" db="EMBL/GenBank/DDBJ databases">
        <title>Complete Genome Sequence of Chryseobacterium sp. IHBB 10212.</title>
        <authorList>
            <person name="Pal M."/>
            <person name="Swarnkar M.K."/>
            <person name="Kaushal K."/>
            <person name="Chhibber S."/>
            <person name="Singh A.K."/>
            <person name="Gulati A."/>
        </authorList>
    </citation>
    <scope>NUCLEOTIDE SEQUENCE [LARGE SCALE GENOMIC DNA]</scope>
    <source>
        <strain evidence="2 3">IHBB 10212</strain>
    </source>
</reference>
<dbReference type="EMBL" id="CP015199">
    <property type="protein sequence ID" value="ANF51087.1"/>
    <property type="molecule type" value="Genomic_DNA"/>
</dbReference>
<dbReference type="Proteomes" id="UP000077824">
    <property type="component" value="Chromosome"/>
</dbReference>
<dbReference type="KEGG" id="chh:A0O34_11430"/>
<evidence type="ECO:0000313" key="2">
    <source>
        <dbReference type="EMBL" id="ANF51087.1"/>
    </source>
</evidence>
<feature type="domain" description="Glycosyl transferase family 1" evidence="1">
    <location>
        <begin position="175"/>
        <end position="296"/>
    </location>
</feature>
<dbReference type="Pfam" id="PF00534">
    <property type="entry name" value="Glycos_transf_1"/>
    <property type="match status" value="1"/>
</dbReference>
<dbReference type="PANTHER" id="PTHR46656:SF3">
    <property type="entry name" value="PUTATIVE-RELATED"/>
    <property type="match status" value="1"/>
</dbReference>
<dbReference type="InterPro" id="IPR001296">
    <property type="entry name" value="Glyco_trans_1"/>
</dbReference>